<dbReference type="SMART" id="SM00382">
    <property type="entry name" value="AAA"/>
    <property type="match status" value="2"/>
</dbReference>
<protein>
    <submittedName>
        <fullName evidence="5">Conserved hypothetical ATPase</fullName>
    </submittedName>
</protein>
<keyword evidence="6" id="KW-1185">Reference proteome</keyword>
<evidence type="ECO:0000313" key="5">
    <source>
        <dbReference type="EMBL" id="CAL95255.1"/>
    </source>
</evidence>
<evidence type="ECO:0000256" key="2">
    <source>
        <dbReference type="ARBA" id="ARBA00022741"/>
    </source>
</evidence>
<feature type="domain" description="AAA+ ATPase" evidence="4">
    <location>
        <begin position="297"/>
        <end position="435"/>
    </location>
</feature>
<gene>
    <name evidence="5" type="ordered locus">azo2638</name>
</gene>
<keyword evidence="3" id="KW-0067">ATP-binding</keyword>
<dbReference type="STRING" id="62928.azo2638"/>
<dbReference type="CDD" id="cd19481">
    <property type="entry name" value="RecA-like_protease"/>
    <property type="match status" value="1"/>
</dbReference>
<dbReference type="HOGENOM" id="CLU_020632_0_0_4"/>
<dbReference type="eggNOG" id="COG0464">
    <property type="taxonomic scope" value="Bacteria"/>
</dbReference>
<dbReference type="AlphaFoldDB" id="A1K8V0"/>
<dbReference type="Pfam" id="PF00004">
    <property type="entry name" value="AAA"/>
    <property type="match status" value="2"/>
</dbReference>
<reference evidence="5 6" key="1">
    <citation type="journal article" date="2006" name="Nat. Biotechnol.">
        <title>Complete genome of the mutualistic, N2-fixing grass endophyte Azoarcus sp. strain BH72.</title>
        <authorList>
            <person name="Krause A."/>
            <person name="Ramakumar A."/>
            <person name="Bartels D."/>
            <person name="Battistoni F."/>
            <person name="Bekel T."/>
            <person name="Boch J."/>
            <person name="Boehm M."/>
            <person name="Friedrich F."/>
            <person name="Hurek T."/>
            <person name="Krause L."/>
            <person name="Linke B."/>
            <person name="McHardy A.C."/>
            <person name="Sarkar A."/>
            <person name="Schneiker S."/>
            <person name="Syed A.A."/>
            <person name="Thauer R."/>
            <person name="Vorhoelter F.-J."/>
            <person name="Weidner S."/>
            <person name="Puehler A."/>
            <person name="Reinhold-Hurek B."/>
            <person name="Kaiser O."/>
            <person name="Goesmann A."/>
        </authorList>
    </citation>
    <scope>NUCLEOTIDE SEQUENCE [LARGE SCALE GENOMIC DNA]</scope>
    <source>
        <strain evidence="5 6">BH72</strain>
    </source>
</reference>
<dbReference type="InterPro" id="IPR050221">
    <property type="entry name" value="26S_Proteasome_ATPase"/>
</dbReference>
<dbReference type="InterPro" id="IPR027417">
    <property type="entry name" value="P-loop_NTPase"/>
</dbReference>
<evidence type="ECO:0000256" key="3">
    <source>
        <dbReference type="ARBA" id="ARBA00022840"/>
    </source>
</evidence>
<name>A1K8V0_AZOSB</name>
<feature type="domain" description="AAA+ ATPase" evidence="4">
    <location>
        <begin position="540"/>
        <end position="669"/>
    </location>
</feature>
<dbReference type="KEGG" id="azo:azo2638"/>
<dbReference type="SUPFAM" id="SSF52540">
    <property type="entry name" value="P-loop containing nucleoside triphosphate hydrolases"/>
    <property type="match status" value="2"/>
</dbReference>
<dbReference type="EMBL" id="AM406670">
    <property type="protein sequence ID" value="CAL95255.1"/>
    <property type="molecule type" value="Genomic_DNA"/>
</dbReference>
<dbReference type="Gene3D" id="3.40.50.300">
    <property type="entry name" value="P-loop containing nucleotide triphosphate hydrolases"/>
    <property type="match status" value="2"/>
</dbReference>
<dbReference type="GO" id="GO:0016887">
    <property type="term" value="F:ATP hydrolysis activity"/>
    <property type="evidence" value="ECO:0007669"/>
    <property type="project" value="InterPro"/>
</dbReference>
<dbReference type="InterPro" id="IPR003959">
    <property type="entry name" value="ATPase_AAA_core"/>
</dbReference>
<keyword evidence="2" id="KW-0547">Nucleotide-binding</keyword>
<evidence type="ECO:0000313" key="6">
    <source>
        <dbReference type="Proteomes" id="UP000002588"/>
    </source>
</evidence>
<dbReference type="Proteomes" id="UP000002588">
    <property type="component" value="Chromosome"/>
</dbReference>
<evidence type="ECO:0000256" key="1">
    <source>
        <dbReference type="ARBA" id="ARBA00006914"/>
    </source>
</evidence>
<dbReference type="PANTHER" id="PTHR23073">
    <property type="entry name" value="26S PROTEASOME REGULATORY SUBUNIT"/>
    <property type="match status" value="1"/>
</dbReference>
<accession>A1K8V0</accession>
<dbReference type="InterPro" id="IPR003593">
    <property type="entry name" value="AAA+_ATPase"/>
</dbReference>
<sequence length="743" mass="81293">MSRMRKAALGRPWRKDFTQVEPVARRTARYALRMLACCPMLHKRLSDDDFLGPLWVMTVPLLDPAKLAELEAEWSRTDGEEGAVSGDEDVLDGQWFQVLDMHNGYRFPRGVPGARMRDYLVTLFSSIPDSVLARLTRDDGIAPTHPSVAVLAECAGLNEIERHVLDFIEKKENVAPFRPFLRETGCEASRDRYACLAAALDVTTVRLRQNLGRKSALAILHLAKRAGRRSDLEDFVQAGDLFEDILGLEPTTPEGLLDAVVEPATVADCMLQDFPHLAADGARLCGVLGKAAATRVVGVNALFYGPPGSGKTQFASAVALAAGLKAYRVKSADDDGDGLSRAGRLGAYQLTQRLLRGRSDCVVVFDEVEDAFGNAESALLAYFAGHAKAGGDKGWMNRTLEDNPLPAIWITNDVESMDPAFLRRFLLPVAFSTPPRRVRRQMIERHLGGTAVSAAALDELAADSALMPAQYGAARRLLDLCEGAEPESVVREGIAAARRVLHGAVGPRPRRPATTFDVAYLNIAGGPSPSRLADALARNGRGALCFFGPPGTGKTEFAHVLADALDRELVVQASSDLVSPYVGETERNIARLFAGIDTGHSVLLIDEVDSLLRDRSHAQRSWEATQVNELLQQIERYHGIFIAATNLMSQLDGAAMRRFDFKLSFRPLSRAQRLALFAREVLGAADRVAAIPHALVARIDTLEMLTPGDFANVVRQRELLGEELSPEEFLRQLIVECRYKDGR</sequence>
<dbReference type="GO" id="GO:0005524">
    <property type="term" value="F:ATP binding"/>
    <property type="evidence" value="ECO:0007669"/>
    <property type="project" value="UniProtKB-KW"/>
</dbReference>
<evidence type="ECO:0000259" key="4">
    <source>
        <dbReference type="SMART" id="SM00382"/>
    </source>
</evidence>
<comment type="similarity">
    <text evidence="1">Belongs to the AAA ATPase family.</text>
</comment>
<proteinExistence type="inferred from homology"/>
<dbReference type="RefSeq" id="WP_011766365.1">
    <property type="nucleotide sequence ID" value="NC_008702.1"/>
</dbReference>
<organism evidence="5 6">
    <name type="scientific">Azoarcus sp. (strain BH72)</name>
    <dbReference type="NCBI Taxonomy" id="418699"/>
    <lineage>
        <taxon>Bacteria</taxon>
        <taxon>Pseudomonadati</taxon>
        <taxon>Pseudomonadota</taxon>
        <taxon>Betaproteobacteria</taxon>
        <taxon>Rhodocyclales</taxon>
        <taxon>Zoogloeaceae</taxon>
        <taxon>Azoarcus</taxon>
    </lineage>
</organism>